<dbReference type="HOGENOM" id="CLU_084827_0_0_1"/>
<dbReference type="EMBL" id="KL198017">
    <property type="protein sequence ID" value="KDQ20441.1"/>
    <property type="molecule type" value="Genomic_DNA"/>
</dbReference>
<dbReference type="InParanoid" id="A0A067N9J5"/>
<proteinExistence type="predicted"/>
<evidence type="ECO:0000256" key="1">
    <source>
        <dbReference type="SAM" id="MobiDB-lite"/>
    </source>
</evidence>
<dbReference type="Proteomes" id="UP000027195">
    <property type="component" value="Unassembled WGS sequence"/>
</dbReference>
<evidence type="ECO:0000313" key="2">
    <source>
        <dbReference type="EMBL" id="KDQ20441.1"/>
    </source>
</evidence>
<dbReference type="OrthoDB" id="3265918at2759"/>
<evidence type="ECO:0000313" key="3">
    <source>
        <dbReference type="Proteomes" id="UP000027195"/>
    </source>
</evidence>
<gene>
    <name evidence="2" type="ORF">BOTBODRAFT_61585</name>
</gene>
<reference evidence="3" key="1">
    <citation type="journal article" date="2014" name="Proc. Natl. Acad. Sci. U.S.A.">
        <title>Extensive sampling of basidiomycete genomes demonstrates inadequacy of the white-rot/brown-rot paradigm for wood decay fungi.</title>
        <authorList>
            <person name="Riley R."/>
            <person name="Salamov A.A."/>
            <person name="Brown D.W."/>
            <person name="Nagy L.G."/>
            <person name="Floudas D."/>
            <person name="Held B.W."/>
            <person name="Levasseur A."/>
            <person name="Lombard V."/>
            <person name="Morin E."/>
            <person name="Otillar R."/>
            <person name="Lindquist E.A."/>
            <person name="Sun H."/>
            <person name="LaButti K.M."/>
            <person name="Schmutz J."/>
            <person name="Jabbour D."/>
            <person name="Luo H."/>
            <person name="Baker S.E."/>
            <person name="Pisabarro A.G."/>
            <person name="Walton J.D."/>
            <person name="Blanchette R.A."/>
            <person name="Henrissat B."/>
            <person name="Martin F."/>
            <person name="Cullen D."/>
            <person name="Hibbett D.S."/>
            <person name="Grigoriev I.V."/>
        </authorList>
    </citation>
    <scope>NUCLEOTIDE SEQUENCE [LARGE SCALE GENOMIC DNA]</scope>
    <source>
        <strain evidence="3">FD-172 SS1</strain>
    </source>
</reference>
<dbReference type="STRING" id="930990.A0A067N9J5"/>
<protein>
    <submittedName>
        <fullName evidence="2">Uncharacterized protein</fullName>
    </submittedName>
</protein>
<organism evidence="2 3">
    <name type="scientific">Botryobasidium botryosum (strain FD-172 SS1)</name>
    <dbReference type="NCBI Taxonomy" id="930990"/>
    <lineage>
        <taxon>Eukaryota</taxon>
        <taxon>Fungi</taxon>
        <taxon>Dikarya</taxon>
        <taxon>Basidiomycota</taxon>
        <taxon>Agaricomycotina</taxon>
        <taxon>Agaricomycetes</taxon>
        <taxon>Cantharellales</taxon>
        <taxon>Botryobasidiaceae</taxon>
        <taxon>Botryobasidium</taxon>
    </lineage>
</organism>
<keyword evidence="3" id="KW-1185">Reference proteome</keyword>
<dbReference type="AlphaFoldDB" id="A0A067N9J5"/>
<sequence>MAPRGTKKSPSQAPRRSEQEDAAPPPPPPRRPRKLAELSNLPKSPRERSVHFKHTAAGSSEGALNRQKSARVDPSHPAVGNPAARLPNVTTPLFQLRAVPQALLQRFSSSSARAPSKPLPPRPFVRLPHLEKKKATMTMFSFIGKKSLHKSACIRYKIKLRMKEALRLVVTRGAQVNSEGHIILDDNDVGESRWILQGWAYFFIPTLEMYKHPLPGIISHVRNALHQIKRHGDMVDREWIVESEFKSAAKGKEDEIAAWLAQSEEEERPIRRRN</sequence>
<feature type="region of interest" description="Disordered" evidence="1">
    <location>
        <begin position="1"/>
        <end position="86"/>
    </location>
</feature>
<name>A0A067N9J5_BOTB1</name>
<accession>A0A067N9J5</accession>